<reference evidence="1" key="1">
    <citation type="submission" date="2022-07" db="EMBL/GenBank/DDBJ databases">
        <title>Phylogenomic reconstructions and comparative analyses of Kickxellomycotina fungi.</title>
        <authorList>
            <person name="Reynolds N.K."/>
            <person name="Stajich J.E."/>
            <person name="Barry K."/>
            <person name="Grigoriev I.V."/>
            <person name="Crous P."/>
            <person name="Smith M.E."/>
        </authorList>
    </citation>
    <scope>NUCLEOTIDE SEQUENCE</scope>
    <source>
        <strain evidence="1">RSA 476</strain>
    </source>
</reference>
<name>A0A9W8IL07_9FUNG</name>
<gene>
    <name evidence="1" type="ORF">GGH94_001613</name>
</gene>
<evidence type="ECO:0000313" key="2">
    <source>
        <dbReference type="Proteomes" id="UP001140074"/>
    </source>
</evidence>
<protein>
    <submittedName>
        <fullName evidence="1">Uncharacterized protein</fullName>
    </submittedName>
</protein>
<evidence type="ECO:0000313" key="1">
    <source>
        <dbReference type="EMBL" id="KAJ2866336.1"/>
    </source>
</evidence>
<accession>A0A9W8IL07</accession>
<keyword evidence="2" id="KW-1185">Reference proteome</keyword>
<dbReference type="Proteomes" id="UP001140074">
    <property type="component" value="Unassembled WGS sequence"/>
</dbReference>
<dbReference type="EMBL" id="JANBUY010000040">
    <property type="protein sequence ID" value="KAJ2866336.1"/>
    <property type="molecule type" value="Genomic_DNA"/>
</dbReference>
<comment type="caution">
    <text evidence="1">The sequence shown here is derived from an EMBL/GenBank/DDBJ whole genome shotgun (WGS) entry which is preliminary data.</text>
</comment>
<dbReference type="AlphaFoldDB" id="A0A9W8IL07"/>
<sequence length="227" mass="24487">MFPSLGLLSKIDCPHKDKCGRGTLCLYRHRPMSVVSVPVVIPETTATAINKKKPEAPPQPQPPKVVESAQIAMPKAVTSVPQPAIVVAQEPVNSTAAILVESNPVLAEKKEQVIAPPVASDPACDTDAWRALTLNYDATGPAYNSECETIRVVPQLKAIVGDKIGYAKRQRALTLIYEHTAAKNPEGPSWMAAKLAVECEDRIYRESGAGSYHGKLAVCLRSLKKID</sequence>
<organism evidence="1 2">
    <name type="scientific">Coemansia aciculifera</name>
    <dbReference type="NCBI Taxonomy" id="417176"/>
    <lineage>
        <taxon>Eukaryota</taxon>
        <taxon>Fungi</taxon>
        <taxon>Fungi incertae sedis</taxon>
        <taxon>Zoopagomycota</taxon>
        <taxon>Kickxellomycotina</taxon>
        <taxon>Kickxellomycetes</taxon>
        <taxon>Kickxellales</taxon>
        <taxon>Kickxellaceae</taxon>
        <taxon>Coemansia</taxon>
    </lineage>
</organism>
<proteinExistence type="predicted"/>